<dbReference type="EMBL" id="KZ668781">
    <property type="protein sequence ID" value="PPR86954.1"/>
    <property type="molecule type" value="Genomic_DNA"/>
</dbReference>
<sequence>MLIKLIVGIRSVNSSNHHGHATREAHGHALGCAHTTGGDTTVRYGLAVRAYGNRAKSSPNTRYGKLPQPSDMVVGEYTMLTSRGKKTAVPTSKKRKGATSSSGPTIEIRHPFLQFPLGPQEELFQILWVRPLGVGHYIDWAALEQVQLADAVRALLTTDPNGLVPPRWFGCRLSVPEFRIALGLALVPDSATYDPSRSKVLALAPSLRYLHAILAHTLTGQWESTDISGIRDESSPLAPMSLDWHGTSGSSTQQHNHPPSLSSYHLVQSTKEKNPENITDDVPPRHEDPPSQPPPIHRPIFQHLHISSPPSPREPSGDDDV</sequence>
<dbReference type="AlphaFoldDB" id="A0A2P5W788"/>
<evidence type="ECO:0000313" key="3">
    <source>
        <dbReference type="Proteomes" id="UP000239757"/>
    </source>
</evidence>
<dbReference type="Proteomes" id="UP000239757">
    <property type="component" value="Unassembled WGS sequence"/>
</dbReference>
<organism evidence="2 3">
    <name type="scientific">Gossypium barbadense</name>
    <name type="common">Sea Island cotton</name>
    <name type="synonym">Hibiscus barbadensis</name>
    <dbReference type="NCBI Taxonomy" id="3634"/>
    <lineage>
        <taxon>Eukaryota</taxon>
        <taxon>Viridiplantae</taxon>
        <taxon>Streptophyta</taxon>
        <taxon>Embryophyta</taxon>
        <taxon>Tracheophyta</taxon>
        <taxon>Spermatophyta</taxon>
        <taxon>Magnoliopsida</taxon>
        <taxon>eudicotyledons</taxon>
        <taxon>Gunneridae</taxon>
        <taxon>Pentapetalae</taxon>
        <taxon>rosids</taxon>
        <taxon>malvids</taxon>
        <taxon>Malvales</taxon>
        <taxon>Malvaceae</taxon>
        <taxon>Malvoideae</taxon>
        <taxon>Gossypium</taxon>
    </lineage>
</organism>
<evidence type="ECO:0000256" key="1">
    <source>
        <dbReference type="SAM" id="MobiDB-lite"/>
    </source>
</evidence>
<gene>
    <name evidence="2" type="ORF">GOBAR_AA33735</name>
</gene>
<feature type="region of interest" description="Disordered" evidence="1">
    <location>
        <begin position="229"/>
        <end position="321"/>
    </location>
</feature>
<accession>A0A2P5W788</accession>
<protein>
    <submittedName>
        <fullName evidence="2">Uncharacterized protein</fullName>
    </submittedName>
</protein>
<evidence type="ECO:0000313" key="2">
    <source>
        <dbReference type="EMBL" id="PPR86954.1"/>
    </source>
</evidence>
<reference evidence="2 3" key="1">
    <citation type="submission" date="2015-01" db="EMBL/GenBank/DDBJ databases">
        <title>Genome of allotetraploid Gossypium barbadense reveals genomic plasticity and fiber elongation in cotton evolution.</title>
        <authorList>
            <person name="Chen X."/>
            <person name="Liu X."/>
            <person name="Zhao B."/>
            <person name="Zheng H."/>
            <person name="Hu Y."/>
            <person name="Lu G."/>
            <person name="Yang C."/>
            <person name="Chen J."/>
            <person name="Shan C."/>
            <person name="Zhang L."/>
            <person name="Zhou Y."/>
            <person name="Wang L."/>
            <person name="Guo W."/>
            <person name="Bai Y."/>
            <person name="Ruan J."/>
            <person name="Shangguan X."/>
            <person name="Mao Y."/>
            <person name="Jiang J."/>
            <person name="Zhu Y."/>
            <person name="Lei J."/>
            <person name="Kang H."/>
            <person name="Chen S."/>
            <person name="He X."/>
            <person name="Wang R."/>
            <person name="Wang Y."/>
            <person name="Chen J."/>
            <person name="Wang L."/>
            <person name="Yu S."/>
            <person name="Wang B."/>
            <person name="Wei J."/>
            <person name="Song S."/>
            <person name="Lu X."/>
            <person name="Gao Z."/>
            <person name="Gu W."/>
            <person name="Deng X."/>
            <person name="Ma D."/>
            <person name="Wang S."/>
            <person name="Liang W."/>
            <person name="Fang L."/>
            <person name="Cai C."/>
            <person name="Zhu X."/>
            <person name="Zhou B."/>
            <person name="Zhang Y."/>
            <person name="Chen Z."/>
            <person name="Xu S."/>
            <person name="Zhu R."/>
            <person name="Wang S."/>
            <person name="Zhang T."/>
            <person name="Zhao G."/>
        </authorList>
    </citation>
    <scope>NUCLEOTIDE SEQUENCE [LARGE SCALE GENOMIC DNA]</scope>
    <source>
        <strain evidence="3">cv. Xinhai21</strain>
        <tissue evidence="2">Leaf</tissue>
    </source>
</reference>
<proteinExistence type="predicted"/>
<feature type="compositionally biased region" description="Polar residues" evidence="1">
    <location>
        <begin position="247"/>
        <end position="269"/>
    </location>
</feature>
<name>A0A2P5W788_GOSBA</name>
<feature type="region of interest" description="Disordered" evidence="1">
    <location>
        <begin position="83"/>
        <end position="103"/>
    </location>
</feature>